<evidence type="ECO:0000256" key="7">
    <source>
        <dbReference type="SAM" id="SignalP"/>
    </source>
</evidence>
<dbReference type="Gene3D" id="2.10.25.10">
    <property type="entry name" value="Laminin"/>
    <property type="match status" value="2"/>
</dbReference>
<organism evidence="9 10">
    <name type="scientific">Polypedilum vanderplanki</name>
    <name type="common">Sleeping chironomid midge</name>
    <dbReference type="NCBI Taxonomy" id="319348"/>
    <lineage>
        <taxon>Eukaryota</taxon>
        <taxon>Metazoa</taxon>
        <taxon>Ecdysozoa</taxon>
        <taxon>Arthropoda</taxon>
        <taxon>Hexapoda</taxon>
        <taxon>Insecta</taxon>
        <taxon>Pterygota</taxon>
        <taxon>Neoptera</taxon>
        <taxon>Endopterygota</taxon>
        <taxon>Diptera</taxon>
        <taxon>Nematocera</taxon>
        <taxon>Chironomoidea</taxon>
        <taxon>Chironomidae</taxon>
        <taxon>Chironominae</taxon>
        <taxon>Polypedilum</taxon>
        <taxon>Polypedilum</taxon>
    </lineage>
</organism>
<keyword evidence="5 6" id="KW-1015">Disulfide bond</keyword>
<evidence type="ECO:0000313" key="10">
    <source>
        <dbReference type="Proteomes" id="UP001107558"/>
    </source>
</evidence>
<dbReference type="PANTHER" id="PTHR10740:SF14">
    <property type="entry name" value="EGF-LIKE DOMAIN-CONTAINING PROTEIN"/>
    <property type="match status" value="1"/>
</dbReference>
<dbReference type="PROSITE" id="PS50026">
    <property type="entry name" value="EGF_3"/>
    <property type="match status" value="2"/>
</dbReference>
<dbReference type="GO" id="GO:0007173">
    <property type="term" value="P:epidermal growth factor receptor signaling pathway"/>
    <property type="evidence" value="ECO:0007669"/>
    <property type="project" value="TreeGrafter"/>
</dbReference>
<keyword evidence="2" id="KW-0964">Secreted</keyword>
<evidence type="ECO:0000256" key="1">
    <source>
        <dbReference type="ARBA" id="ARBA00004613"/>
    </source>
</evidence>
<evidence type="ECO:0000313" key="9">
    <source>
        <dbReference type="EMBL" id="KAG5679358.1"/>
    </source>
</evidence>
<accession>A0A9J6CCK7</accession>
<evidence type="ECO:0000256" key="6">
    <source>
        <dbReference type="PROSITE-ProRule" id="PRU00076"/>
    </source>
</evidence>
<dbReference type="GO" id="GO:0005576">
    <property type="term" value="C:extracellular region"/>
    <property type="evidence" value="ECO:0007669"/>
    <property type="project" value="UniProtKB-SubCell"/>
</dbReference>
<keyword evidence="10" id="KW-1185">Reference proteome</keyword>
<gene>
    <name evidence="9" type="ORF">PVAND_008928</name>
</gene>
<proteinExistence type="predicted"/>
<dbReference type="OrthoDB" id="6162427at2759"/>
<comment type="subcellular location">
    <subcellularLocation>
        <location evidence="1">Secreted</location>
    </subcellularLocation>
</comment>
<dbReference type="PROSITE" id="PS00022">
    <property type="entry name" value="EGF_1"/>
    <property type="match status" value="2"/>
</dbReference>
<dbReference type="AlphaFoldDB" id="A0A9J6CCK7"/>
<keyword evidence="3 6" id="KW-0245">EGF-like domain</keyword>
<reference evidence="9" key="1">
    <citation type="submission" date="2021-03" db="EMBL/GenBank/DDBJ databases">
        <title>Chromosome level genome of the anhydrobiotic midge Polypedilum vanderplanki.</title>
        <authorList>
            <person name="Yoshida Y."/>
            <person name="Kikawada T."/>
            <person name="Gusev O."/>
        </authorList>
    </citation>
    <scope>NUCLEOTIDE SEQUENCE</scope>
    <source>
        <strain evidence="9">NIAS01</strain>
        <tissue evidence="9">Whole body or cell culture</tissue>
    </source>
</reference>
<dbReference type="EMBL" id="JADBJN010000002">
    <property type="protein sequence ID" value="KAG5679358.1"/>
    <property type="molecule type" value="Genomic_DNA"/>
</dbReference>
<dbReference type="Proteomes" id="UP001107558">
    <property type="component" value="Chromosome 2"/>
</dbReference>
<protein>
    <recommendedName>
        <fullName evidence="8">EGF-like domain-containing protein</fullName>
    </recommendedName>
</protein>
<feature type="signal peptide" evidence="7">
    <location>
        <begin position="1"/>
        <end position="22"/>
    </location>
</feature>
<name>A0A9J6CCK7_POLVA</name>
<dbReference type="GO" id="GO:0045840">
    <property type="term" value="P:positive regulation of mitotic nuclear division"/>
    <property type="evidence" value="ECO:0007669"/>
    <property type="project" value="TreeGrafter"/>
</dbReference>
<feature type="disulfide bond" evidence="6">
    <location>
        <begin position="54"/>
        <end position="71"/>
    </location>
</feature>
<keyword evidence="4 7" id="KW-0732">Signal</keyword>
<feature type="disulfide bond" evidence="6">
    <location>
        <begin position="132"/>
        <end position="149"/>
    </location>
</feature>
<comment type="caution">
    <text evidence="6">Lacks conserved residue(s) required for the propagation of feature annotation.</text>
</comment>
<evidence type="ECO:0000256" key="2">
    <source>
        <dbReference type="ARBA" id="ARBA00022525"/>
    </source>
</evidence>
<dbReference type="PANTHER" id="PTHR10740">
    <property type="entry name" value="TRANSFORMING GROWTH FACTOR ALPHA"/>
    <property type="match status" value="1"/>
</dbReference>
<dbReference type="SUPFAM" id="SSF57196">
    <property type="entry name" value="EGF/Laminin"/>
    <property type="match status" value="2"/>
</dbReference>
<evidence type="ECO:0000256" key="5">
    <source>
        <dbReference type="ARBA" id="ARBA00023157"/>
    </source>
</evidence>
<evidence type="ECO:0000256" key="3">
    <source>
        <dbReference type="ARBA" id="ARBA00022536"/>
    </source>
</evidence>
<feature type="chain" id="PRO_5039911888" description="EGF-like domain-containing protein" evidence="7">
    <location>
        <begin position="23"/>
        <end position="180"/>
    </location>
</feature>
<feature type="disulfide bond" evidence="6">
    <location>
        <begin position="151"/>
        <end position="160"/>
    </location>
</feature>
<feature type="domain" description="EGF-like" evidence="8">
    <location>
        <begin position="41"/>
        <end position="83"/>
    </location>
</feature>
<evidence type="ECO:0000256" key="4">
    <source>
        <dbReference type="ARBA" id="ARBA00022729"/>
    </source>
</evidence>
<dbReference type="GO" id="GO:0008284">
    <property type="term" value="P:positive regulation of cell population proliferation"/>
    <property type="evidence" value="ECO:0007669"/>
    <property type="project" value="TreeGrafter"/>
</dbReference>
<feature type="domain" description="EGF-like" evidence="8">
    <location>
        <begin position="124"/>
        <end position="161"/>
    </location>
</feature>
<feature type="disulfide bond" evidence="6">
    <location>
        <begin position="73"/>
        <end position="82"/>
    </location>
</feature>
<evidence type="ECO:0000259" key="8">
    <source>
        <dbReference type="PROSITE" id="PS50026"/>
    </source>
</evidence>
<comment type="caution">
    <text evidence="9">The sequence shown here is derived from an EMBL/GenBank/DDBJ whole genome shotgun (WGS) entry which is preliminary data.</text>
</comment>
<sequence>MNFLKFILTIFIINSYWFITDACQSSSEDEKEHTTRVEIQTKEGCILKDGSPFCLHNGECYRIPSRKKPNCICYDEWWGRRCNIFETDYNSALDKEEDERPWNYVTTTPKIRFTIPEWSREGCILDDGSPFCLHDGYCYRVPKRNKPNCTCEGKWWGRRCNILRTDYNPRIDREEDEYLK</sequence>
<dbReference type="InterPro" id="IPR000742">
    <property type="entry name" value="EGF"/>
</dbReference>